<evidence type="ECO:0000259" key="2">
    <source>
        <dbReference type="Pfam" id="PF00561"/>
    </source>
</evidence>
<dbReference type="GO" id="GO:0016787">
    <property type="term" value="F:hydrolase activity"/>
    <property type="evidence" value="ECO:0007669"/>
    <property type="project" value="UniProtKB-KW"/>
</dbReference>
<dbReference type="InterPro" id="IPR000639">
    <property type="entry name" value="Epox_hydrolase-like"/>
</dbReference>
<organism evidence="3 4">
    <name type="scientific">Melaminivora suipulveris</name>
    <dbReference type="NCBI Taxonomy" id="2109913"/>
    <lineage>
        <taxon>Bacteria</taxon>
        <taxon>Pseudomonadati</taxon>
        <taxon>Pseudomonadota</taxon>
        <taxon>Betaproteobacteria</taxon>
        <taxon>Burkholderiales</taxon>
        <taxon>Comamonadaceae</taxon>
        <taxon>Melaminivora</taxon>
    </lineage>
</organism>
<reference evidence="3 4" key="1">
    <citation type="submission" date="2018-03" db="EMBL/GenBank/DDBJ databases">
        <title>Genome sequencing of Melaminivora sp.</title>
        <authorList>
            <person name="Kim S.-J."/>
            <person name="Heo J."/>
            <person name="Ahn J.-H."/>
            <person name="Kwon S.-W."/>
        </authorList>
    </citation>
    <scope>NUCLEOTIDE SEQUENCE [LARGE SCALE GENOMIC DNA]</scope>
    <source>
        <strain evidence="3 4">SC2-9</strain>
    </source>
</reference>
<accession>A0A2R3Q9Z5</accession>
<dbReference type="OrthoDB" id="2987348at2"/>
<proteinExistence type="predicted"/>
<dbReference type="EMBL" id="CP027667">
    <property type="protein sequence ID" value="AVO48613.1"/>
    <property type="molecule type" value="Genomic_DNA"/>
</dbReference>
<dbReference type="PRINTS" id="PR00412">
    <property type="entry name" value="EPOXHYDRLASE"/>
</dbReference>
<dbReference type="Pfam" id="PF00561">
    <property type="entry name" value="Abhydrolase_1"/>
    <property type="match status" value="1"/>
</dbReference>
<dbReference type="PANTHER" id="PTHR43329">
    <property type="entry name" value="EPOXIDE HYDROLASE"/>
    <property type="match status" value="1"/>
</dbReference>
<feature type="domain" description="AB hydrolase-1" evidence="2">
    <location>
        <begin position="27"/>
        <end position="284"/>
    </location>
</feature>
<keyword evidence="4" id="KW-1185">Reference proteome</keyword>
<evidence type="ECO:0000313" key="4">
    <source>
        <dbReference type="Proteomes" id="UP000237925"/>
    </source>
</evidence>
<keyword evidence="1 3" id="KW-0378">Hydrolase</keyword>
<dbReference type="Proteomes" id="UP000237925">
    <property type="component" value="Chromosome"/>
</dbReference>
<protein>
    <submittedName>
        <fullName evidence="3">Alpha/beta hydrolase</fullName>
    </submittedName>
</protein>
<dbReference type="RefSeq" id="WP_106683093.1">
    <property type="nucleotide sequence ID" value="NZ_CP027667.1"/>
</dbReference>
<gene>
    <name evidence="3" type="ORF">C6568_04510</name>
</gene>
<dbReference type="Gene3D" id="3.40.50.1820">
    <property type="entry name" value="alpha/beta hydrolase"/>
    <property type="match status" value="1"/>
</dbReference>
<evidence type="ECO:0000313" key="3">
    <source>
        <dbReference type="EMBL" id="AVO48613.1"/>
    </source>
</evidence>
<name>A0A2R3Q9Z5_9BURK</name>
<dbReference type="InterPro" id="IPR000073">
    <property type="entry name" value="AB_hydrolase_1"/>
</dbReference>
<dbReference type="KEGG" id="mela:C6568_04510"/>
<dbReference type="AlphaFoldDB" id="A0A2R3Q9Z5"/>
<dbReference type="SUPFAM" id="SSF53474">
    <property type="entry name" value="alpha/beta-Hydrolases"/>
    <property type="match status" value="1"/>
</dbReference>
<evidence type="ECO:0000256" key="1">
    <source>
        <dbReference type="ARBA" id="ARBA00022801"/>
    </source>
</evidence>
<sequence>MQIDTLVHALPHGIDLHCRVAGEPGRPLLLFLHGFPEGAFVWDPLLAHFSDAAQGGWRCVAPFLRGYAPSSAPPDVSAYRAKALVQDIAALIAHEAGAQGSAAAVVAHDWGGALAWNLAALQPELLQRLMILNAPHPGAFLRELQGNPAQQEASRYMHFLCRPDAEALLAADGFRRLEGFFARPGGDLPDWYTPALRQRYHELWSAGLTGPCNYYRASPRRPPREGEAPVQLPPELLKVSVPTLVLWGLEDPALLPTLLDGLDAWVPRLRVQPLPGASHWIVHEQEHRVMLALTGLLADDHQV</sequence>
<dbReference type="InterPro" id="IPR029058">
    <property type="entry name" value="AB_hydrolase_fold"/>
</dbReference>